<name>A0A8F0WQB6_9AGAM</name>
<dbReference type="InterPro" id="IPR006172">
    <property type="entry name" value="DNA-dir_DNA_pol_B"/>
</dbReference>
<dbReference type="SMART" id="SM00486">
    <property type="entry name" value="POLBc"/>
    <property type="match status" value="1"/>
</dbReference>
<dbReference type="Pfam" id="PF03175">
    <property type="entry name" value="DNA_pol_B_2"/>
    <property type="match status" value="1"/>
</dbReference>
<dbReference type="PANTHER" id="PTHR33568:SF3">
    <property type="entry name" value="DNA-DIRECTED DNA POLYMERASE"/>
    <property type="match status" value="1"/>
</dbReference>
<dbReference type="GO" id="GO:0006260">
    <property type="term" value="P:DNA replication"/>
    <property type="evidence" value="ECO:0007669"/>
    <property type="project" value="UniProtKB-KW"/>
</dbReference>
<feature type="domain" description="DNA-directed DNA polymerase family B mitochondria/virus" evidence="11">
    <location>
        <begin position="386"/>
        <end position="839"/>
    </location>
</feature>
<dbReference type="InterPro" id="IPR023211">
    <property type="entry name" value="DNA_pol_palm_dom_sf"/>
</dbReference>
<dbReference type="EMBL" id="MW660364">
    <property type="protein sequence ID" value="QWM97181.1"/>
    <property type="molecule type" value="Genomic_DNA"/>
</dbReference>
<feature type="coiled-coil region" evidence="10">
    <location>
        <begin position="6"/>
        <end position="64"/>
    </location>
</feature>
<evidence type="ECO:0000256" key="3">
    <source>
        <dbReference type="ARBA" id="ARBA00014385"/>
    </source>
</evidence>
<keyword evidence="5 13" id="KW-0548">Nucleotidyltransferase</keyword>
<reference evidence="13" key="1">
    <citation type="submission" date="2021-02" db="EMBL/GenBank/DDBJ databases">
        <title>The Complete Mitochondrion Genome Sequence and Annotation of Xerocomus impolitus.</title>
        <authorList>
            <person name="Song W.W."/>
            <person name="Shi C.C."/>
            <person name="Lu Y.Y."/>
        </authorList>
    </citation>
    <scope>NUCLEOTIDE SEQUENCE</scope>
</reference>
<dbReference type="AlphaFoldDB" id="A0A8F0WQB6"/>
<dbReference type="Gene3D" id="3.30.420.10">
    <property type="entry name" value="Ribonuclease H-like superfamily/Ribonuclease H"/>
    <property type="match status" value="1"/>
</dbReference>
<reference evidence="12" key="2">
    <citation type="submission" date="2021-02" db="EMBL/GenBank/DDBJ databases">
        <authorList>
            <person name="Weicai S.S."/>
            <person name="Shi C.C."/>
        </authorList>
    </citation>
    <scope>NUCLEOTIDE SEQUENCE</scope>
</reference>
<comment type="similarity">
    <text evidence="1">Belongs to the DNA polymerase type-B family.</text>
</comment>
<evidence type="ECO:0000256" key="5">
    <source>
        <dbReference type="ARBA" id="ARBA00022695"/>
    </source>
</evidence>
<geneLocation type="mitochondrion" evidence="13"/>
<evidence type="ECO:0000256" key="9">
    <source>
        <dbReference type="ARBA" id="ARBA00049244"/>
    </source>
</evidence>
<dbReference type="EMBL" id="MZ261925">
    <property type="protein sequence ID" value="UHB41864.1"/>
    <property type="molecule type" value="Genomic_DNA"/>
</dbReference>
<organism evidence="13">
    <name type="scientific">Hemileccinum impolitum</name>
    <dbReference type="NCBI Taxonomy" id="121045"/>
    <lineage>
        <taxon>Eukaryota</taxon>
        <taxon>Fungi</taxon>
        <taxon>Dikarya</taxon>
        <taxon>Basidiomycota</taxon>
        <taxon>Agaricomycotina</taxon>
        <taxon>Agaricomycetes</taxon>
        <taxon>Agaricomycetidae</taxon>
        <taxon>Boletales</taxon>
        <taxon>Boletineae</taxon>
        <taxon>Boletaceae</taxon>
        <taxon>Boletoideae</taxon>
        <taxon>Hemileccinum</taxon>
    </lineage>
</organism>
<dbReference type="Gene3D" id="1.10.287.690">
    <property type="entry name" value="Helix hairpin bin"/>
    <property type="match status" value="1"/>
</dbReference>
<proteinExistence type="inferred from homology"/>
<dbReference type="GO" id="GO:0003887">
    <property type="term" value="F:DNA-directed DNA polymerase activity"/>
    <property type="evidence" value="ECO:0007669"/>
    <property type="project" value="UniProtKB-KW"/>
</dbReference>
<dbReference type="InterPro" id="IPR004868">
    <property type="entry name" value="DNA-dir_DNA_pol_B_mt/vir"/>
</dbReference>
<evidence type="ECO:0000256" key="10">
    <source>
        <dbReference type="SAM" id="Coils"/>
    </source>
</evidence>
<protein>
    <recommendedName>
        <fullName evidence="3">Probable DNA polymerase</fullName>
        <ecNumber evidence="2">2.7.7.7</ecNumber>
    </recommendedName>
</protein>
<evidence type="ECO:0000259" key="11">
    <source>
        <dbReference type="Pfam" id="PF03175"/>
    </source>
</evidence>
<evidence type="ECO:0000256" key="1">
    <source>
        <dbReference type="ARBA" id="ARBA00005755"/>
    </source>
</evidence>
<keyword evidence="8" id="KW-0238">DNA-binding</keyword>
<keyword evidence="13" id="KW-0496">Mitochondrion</keyword>
<evidence type="ECO:0000313" key="12">
    <source>
        <dbReference type="EMBL" id="QWM94549.1"/>
    </source>
</evidence>
<dbReference type="GO" id="GO:0003677">
    <property type="term" value="F:DNA binding"/>
    <property type="evidence" value="ECO:0007669"/>
    <property type="project" value="UniProtKB-KW"/>
</dbReference>
<dbReference type="EC" id="2.7.7.7" evidence="2"/>
<accession>A0A8F0WQB6</accession>
<evidence type="ECO:0000313" key="13">
    <source>
        <dbReference type="EMBL" id="QWM97181.1"/>
    </source>
</evidence>
<evidence type="ECO:0000256" key="4">
    <source>
        <dbReference type="ARBA" id="ARBA00022679"/>
    </source>
</evidence>
<dbReference type="InterPro" id="IPR036397">
    <property type="entry name" value="RNaseH_sf"/>
</dbReference>
<dbReference type="SUPFAM" id="SSF56672">
    <property type="entry name" value="DNA/RNA polymerases"/>
    <property type="match status" value="1"/>
</dbReference>
<evidence type="ECO:0000256" key="8">
    <source>
        <dbReference type="ARBA" id="ARBA00023125"/>
    </source>
</evidence>
<reference evidence="14" key="3">
    <citation type="submission" date="2021-05" db="EMBL/GenBank/DDBJ databases">
        <title>Characterization of the complete mitochondrial genome of Xerocomus impolitus.</title>
        <authorList>
            <person name="Li Q."/>
            <person name="Peng C."/>
        </authorList>
    </citation>
    <scope>NUCLEOTIDE SEQUENCE</scope>
</reference>
<dbReference type="EMBL" id="MW648990">
    <property type="protein sequence ID" value="QWM94549.1"/>
    <property type="molecule type" value="Genomic_DNA"/>
</dbReference>
<keyword evidence="10" id="KW-0175">Coiled coil</keyword>
<dbReference type="RefSeq" id="YP_010134861.1">
    <property type="nucleotide sequence ID" value="NC_056808.1"/>
</dbReference>
<dbReference type="GO" id="GO:0000166">
    <property type="term" value="F:nucleotide binding"/>
    <property type="evidence" value="ECO:0007669"/>
    <property type="project" value="InterPro"/>
</dbReference>
<evidence type="ECO:0000256" key="7">
    <source>
        <dbReference type="ARBA" id="ARBA00022932"/>
    </source>
</evidence>
<evidence type="ECO:0000256" key="2">
    <source>
        <dbReference type="ARBA" id="ARBA00012417"/>
    </source>
</evidence>
<sequence length="1029" mass="121233">MNNNILLQLKTLIKNLEIKLDKTKNLKSKLEILHEINNLKSQLTDLLELENKSIEDKYQAVTQEKINDINKQIDKASSRGKFMKDYFYDLRSEILLNNTNYLQFVDRFWNDIMYNLDPNQNVMVRFLIQMSDTSGRTLTKTEIIRNTPECLNSFKEIINENINNIYSHYLEQDEDNMIRGFIMRYKILKSKSKDTVTKKATDIKKGRIQRTVKIRNINYPLSTNSFEFGDTQFKVDNLVYVLNTEKGFKFCFDRKTDSQIIKVFKNEKLINTLVDSFIDLDNNLFKRIVGNLTYYIKDGKVILKTKEYSPKFISKAKLDKAFTDNIYTADIETLTKLDAKGRRYFEPYSVAYYDGTNSKLYYVTDYLNWNEMMNKFFIDLFDLNLKDTDIYFHNLSGFDVNFLLNPLLNIKGVKSEIMLREDKFIQIKITYGKSSFNIKDSLLILPGSLMNLSKSFKIETPKEIFPRKLFEKETFPADYITEIVPDYNKYFNHSEVSLDDYKNYCSLFENKSWSLKTETLKYVDIDCIALHQILIKFGNIIYDRWGIDIKHTPTLPALCFKIYRSRYMPKDTIPIITGIPYRDIKQSYTGGSTDMYIPYGENIWCYDVNSLYPTAMKNYKYPVGKFITFNNLINLSISELENLFGRKLFGFIEANIDCPENLLHPVLQIRREVNNNLRTFSPSGTFTGWFHTEEILEAMKLGYKINIISGYLFEEAQIFNDYIDDLYQIKMDADKNKDGVWRLISKNLMNSLYGRFGMNQYLSNNVVIDKDDAQLENIFDEAQIEDIIELDDKLLIQYLPKGFDSYSYQENLELDISVVIASSVTAYSRIIMSKFKNNDNYNLHYTDTDSLYMSFKSDTDRLAFEKCFVDPLKLGYLKIENPKINGEFVPYERFYFLGPKFYVGILNNEIDFSSKTKIRGLQKSYRWMIDEDKIKSLLDLNRKSIKIQTMKWYKNISESTIYIENRPYKLDISNFKRSLIYNYYNSENILLTNTKSIIMKDNKISSFGNFILKENVIYEEISNIKSLLL</sequence>
<evidence type="ECO:0000256" key="6">
    <source>
        <dbReference type="ARBA" id="ARBA00022705"/>
    </source>
</evidence>
<dbReference type="GeneID" id="67125096"/>
<dbReference type="PANTHER" id="PTHR33568">
    <property type="entry name" value="DNA POLYMERASE"/>
    <property type="match status" value="1"/>
</dbReference>
<evidence type="ECO:0000313" key="14">
    <source>
        <dbReference type="EMBL" id="UHB41864.1"/>
    </source>
</evidence>
<dbReference type="InterPro" id="IPR012337">
    <property type="entry name" value="RNaseH-like_sf"/>
</dbReference>
<dbReference type="Gene3D" id="3.90.1600.10">
    <property type="entry name" value="Palm domain of DNA polymerase"/>
    <property type="match status" value="2"/>
</dbReference>
<keyword evidence="7" id="KW-0239">DNA-directed DNA polymerase</keyword>
<keyword evidence="4 13" id="KW-0808">Transferase</keyword>
<dbReference type="SUPFAM" id="SSF53098">
    <property type="entry name" value="Ribonuclease H-like"/>
    <property type="match status" value="1"/>
</dbReference>
<keyword evidence="6" id="KW-0235">DNA replication</keyword>
<dbReference type="InterPro" id="IPR043502">
    <property type="entry name" value="DNA/RNA_pol_sf"/>
</dbReference>
<gene>
    <name evidence="13" type="primary">dpo</name>
    <name evidence="14" type="synonym">orf1029</name>
</gene>
<comment type="catalytic activity">
    <reaction evidence="9">
        <text>DNA(n) + a 2'-deoxyribonucleoside 5'-triphosphate = DNA(n+1) + diphosphate</text>
        <dbReference type="Rhea" id="RHEA:22508"/>
        <dbReference type="Rhea" id="RHEA-COMP:17339"/>
        <dbReference type="Rhea" id="RHEA-COMP:17340"/>
        <dbReference type="ChEBI" id="CHEBI:33019"/>
        <dbReference type="ChEBI" id="CHEBI:61560"/>
        <dbReference type="ChEBI" id="CHEBI:173112"/>
        <dbReference type="EC" id="2.7.7.7"/>
    </reaction>
</comment>